<evidence type="ECO:0000313" key="1">
    <source>
        <dbReference type="EMBL" id="KIK76054.1"/>
    </source>
</evidence>
<organism evidence="1 2">
    <name type="scientific">Paxillus rubicundulus Ve08.2h10</name>
    <dbReference type="NCBI Taxonomy" id="930991"/>
    <lineage>
        <taxon>Eukaryota</taxon>
        <taxon>Fungi</taxon>
        <taxon>Dikarya</taxon>
        <taxon>Basidiomycota</taxon>
        <taxon>Agaricomycotina</taxon>
        <taxon>Agaricomycetes</taxon>
        <taxon>Agaricomycetidae</taxon>
        <taxon>Boletales</taxon>
        <taxon>Paxilineae</taxon>
        <taxon>Paxillaceae</taxon>
        <taxon>Paxillus</taxon>
    </lineage>
</organism>
<reference evidence="2" key="2">
    <citation type="submission" date="2015-01" db="EMBL/GenBank/DDBJ databases">
        <title>Evolutionary Origins and Diversification of the Mycorrhizal Mutualists.</title>
        <authorList>
            <consortium name="DOE Joint Genome Institute"/>
            <consortium name="Mycorrhizal Genomics Consortium"/>
            <person name="Kohler A."/>
            <person name="Kuo A."/>
            <person name="Nagy L.G."/>
            <person name="Floudas D."/>
            <person name="Copeland A."/>
            <person name="Barry K.W."/>
            <person name="Cichocki N."/>
            <person name="Veneault-Fourrey C."/>
            <person name="LaButti K."/>
            <person name="Lindquist E.A."/>
            <person name="Lipzen A."/>
            <person name="Lundell T."/>
            <person name="Morin E."/>
            <person name="Murat C."/>
            <person name="Riley R."/>
            <person name="Ohm R."/>
            <person name="Sun H."/>
            <person name="Tunlid A."/>
            <person name="Henrissat B."/>
            <person name="Grigoriev I.V."/>
            <person name="Hibbett D.S."/>
            <person name="Martin F."/>
        </authorList>
    </citation>
    <scope>NUCLEOTIDE SEQUENCE [LARGE SCALE GENOMIC DNA]</scope>
    <source>
        <strain evidence="2">Ve08.2h10</strain>
    </source>
</reference>
<dbReference type="InParanoid" id="A0A0D0D764"/>
<evidence type="ECO:0000313" key="2">
    <source>
        <dbReference type="Proteomes" id="UP000054538"/>
    </source>
</evidence>
<name>A0A0D0D764_9AGAM</name>
<dbReference type="AlphaFoldDB" id="A0A0D0D764"/>
<keyword evidence="2" id="KW-1185">Reference proteome</keyword>
<proteinExistence type="predicted"/>
<dbReference type="Proteomes" id="UP000054538">
    <property type="component" value="Unassembled WGS sequence"/>
</dbReference>
<dbReference type="EMBL" id="KN827700">
    <property type="protein sequence ID" value="KIK76054.1"/>
    <property type="molecule type" value="Genomic_DNA"/>
</dbReference>
<gene>
    <name evidence="1" type="ORF">PAXRUDRAFT_835478</name>
</gene>
<reference evidence="1 2" key="1">
    <citation type="submission" date="2014-04" db="EMBL/GenBank/DDBJ databases">
        <authorList>
            <consortium name="DOE Joint Genome Institute"/>
            <person name="Kuo A."/>
            <person name="Kohler A."/>
            <person name="Jargeat P."/>
            <person name="Nagy L.G."/>
            <person name="Floudas D."/>
            <person name="Copeland A."/>
            <person name="Barry K.W."/>
            <person name="Cichocki N."/>
            <person name="Veneault-Fourrey C."/>
            <person name="LaButti K."/>
            <person name="Lindquist E.A."/>
            <person name="Lipzen A."/>
            <person name="Lundell T."/>
            <person name="Morin E."/>
            <person name="Murat C."/>
            <person name="Sun H."/>
            <person name="Tunlid A."/>
            <person name="Henrissat B."/>
            <person name="Grigoriev I.V."/>
            <person name="Hibbett D.S."/>
            <person name="Martin F."/>
            <person name="Nordberg H.P."/>
            <person name="Cantor M.N."/>
            <person name="Hua S.X."/>
        </authorList>
    </citation>
    <scope>NUCLEOTIDE SEQUENCE [LARGE SCALE GENOMIC DNA]</scope>
    <source>
        <strain evidence="1 2">Ve08.2h10</strain>
    </source>
</reference>
<feature type="non-terminal residue" evidence="1">
    <location>
        <position position="107"/>
    </location>
</feature>
<accession>A0A0D0D764</accession>
<protein>
    <submittedName>
        <fullName evidence="1">Uncharacterized protein</fullName>
    </submittedName>
</protein>
<sequence length="107" mass="12316">QQTILEMQWTIFRLAKFLNHKWISTYLNLSTCPVKQLNACFCQYRTPFTAMSNCPSYVHIHNAGEVVVNVKATFKSINSVMSLLDHVLVQWFEAETAIHPYCSSPFS</sequence>
<dbReference type="HOGENOM" id="CLU_2400343_0_0_1"/>